<name>A0A381NJP1_9ZZZZ</name>
<protein>
    <recommendedName>
        <fullName evidence="2">DUF2059 domain-containing protein</fullName>
    </recommendedName>
</protein>
<proteinExistence type="predicted"/>
<accession>A0A381NJP1</accession>
<evidence type="ECO:0000313" key="1">
    <source>
        <dbReference type="EMBL" id="SUZ53733.1"/>
    </source>
</evidence>
<dbReference type="AlphaFoldDB" id="A0A381NJP1"/>
<sequence length="270" mass="29768">MFTPFVATAQSTPPHRANIEEILELSQVESITSGIGESLMARVSALAGDLSSDEQNRLRSAISSGFIQGDLHSDIVEFMSVEAENDVVETVLDRLRTGATSEIRRIESAYNPPRSLEEYAAGLEASMPSGERLNLAARWATARSTGDFYIILDEAERETAHELLKALRSDAPAFVPLSRTEYEREHENQTGTAVLSLLYRFETVSNKLLREAIAEYESESGQWYVESYTFGIVEALWLAGQRAVRQLSGVGVMVELLANSPAPSRVLPRA</sequence>
<reference evidence="1" key="1">
    <citation type="submission" date="2018-05" db="EMBL/GenBank/DDBJ databases">
        <authorList>
            <person name="Lanie J.A."/>
            <person name="Ng W.-L."/>
            <person name="Kazmierczak K.M."/>
            <person name="Andrzejewski T.M."/>
            <person name="Davidsen T.M."/>
            <person name="Wayne K.J."/>
            <person name="Tettelin H."/>
            <person name="Glass J.I."/>
            <person name="Rusch D."/>
            <person name="Podicherti R."/>
            <person name="Tsui H.-C.T."/>
            <person name="Winkler M.E."/>
        </authorList>
    </citation>
    <scope>NUCLEOTIDE SEQUENCE</scope>
</reference>
<organism evidence="1">
    <name type="scientific">marine metagenome</name>
    <dbReference type="NCBI Taxonomy" id="408172"/>
    <lineage>
        <taxon>unclassified sequences</taxon>
        <taxon>metagenomes</taxon>
        <taxon>ecological metagenomes</taxon>
    </lineage>
</organism>
<evidence type="ECO:0008006" key="2">
    <source>
        <dbReference type="Google" id="ProtNLM"/>
    </source>
</evidence>
<dbReference type="EMBL" id="UINC01000345">
    <property type="protein sequence ID" value="SUZ53733.1"/>
    <property type="molecule type" value="Genomic_DNA"/>
</dbReference>
<gene>
    <name evidence="1" type="ORF">METZ01_LOCUS6587</name>
</gene>